<evidence type="ECO:0000313" key="2">
    <source>
        <dbReference type="EMBL" id="PKU49694.1"/>
    </source>
</evidence>
<proteinExistence type="predicted"/>
<dbReference type="AlphaFoldDB" id="A0A2I0UUH7"/>
<dbReference type="InterPro" id="IPR000477">
    <property type="entry name" value="RT_dom"/>
</dbReference>
<dbReference type="EMBL" id="KZ505635">
    <property type="protein sequence ID" value="PKU49694.1"/>
    <property type="molecule type" value="Genomic_DNA"/>
</dbReference>
<accession>A0A2I0UUH7</accession>
<dbReference type="GO" id="GO:0003964">
    <property type="term" value="F:RNA-directed DNA polymerase activity"/>
    <property type="evidence" value="ECO:0007669"/>
    <property type="project" value="UniProtKB-KW"/>
</dbReference>
<name>A0A2I0UUH7_LIMLA</name>
<dbReference type="OrthoDB" id="9170669at2759"/>
<keyword evidence="2" id="KW-0548">Nucleotidyltransferase</keyword>
<protein>
    <submittedName>
        <fullName evidence="2">Rna-directed dna polymerase from mobile element jockey-like</fullName>
    </submittedName>
</protein>
<keyword evidence="2" id="KW-0695">RNA-directed DNA polymerase</keyword>
<gene>
    <name evidence="2" type="ORF">llap_78</name>
</gene>
<keyword evidence="2" id="KW-0808">Transferase</keyword>
<feature type="domain" description="Reverse transcriptase" evidence="1">
    <location>
        <begin position="11"/>
        <end position="80"/>
    </location>
</feature>
<reference evidence="3" key="2">
    <citation type="submission" date="2017-12" db="EMBL/GenBank/DDBJ databases">
        <title>Genome sequence of the Bar-tailed Godwit (Limosa lapponica baueri).</title>
        <authorList>
            <person name="Lima N.C.B."/>
            <person name="Parody-Merino A.M."/>
            <person name="Battley P.F."/>
            <person name="Fidler A.E."/>
            <person name="Prosdocimi F."/>
        </authorList>
    </citation>
    <scope>NUCLEOTIDE SEQUENCE [LARGE SCALE GENOMIC DNA]</scope>
</reference>
<sequence length="100" mass="11578">MKIGDERHPILGPVLFNIFINDIDNVIKHNLSKFADDTKLNGVVDMTDRRDAIQRDLDKFEKWARASFMRYDNAKCKGLHLGQPDLVENVPVHCRKVCTR</sequence>
<organism evidence="2 3">
    <name type="scientific">Limosa lapponica baueri</name>
    <dbReference type="NCBI Taxonomy" id="1758121"/>
    <lineage>
        <taxon>Eukaryota</taxon>
        <taxon>Metazoa</taxon>
        <taxon>Chordata</taxon>
        <taxon>Craniata</taxon>
        <taxon>Vertebrata</taxon>
        <taxon>Euteleostomi</taxon>
        <taxon>Archelosauria</taxon>
        <taxon>Archosauria</taxon>
        <taxon>Dinosauria</taxon>
        <taxon>Saurischia</taxon>
        <taxon>Theropoda</taxon>
        <taxon>Coelurosauria</taxon>
        <taxon>Aves</taxon>
        <taxon>Neognathae</taxon>
        <taxon>Neoaves</taxon>
        <taxon>Charadriiformes</taxon>
        <taxon>Scolopacidae</taxon>
        <taxon>Limosa</taxon>
    </lineage>
</organism>
<dbReference type="PANTHER" id="PTHR33332">
    <property type="entry name" value="REVERSE TRANSCRIPTASE DOMAIN-CONTAINING PROTEIN"/>
    <property type="match status" value="1"/>
</dbReference>
<evidence type="ECO:0000259" key="1">
    <source>
        <dbReference type="Pfam" id="PF00078"/>
    </source>
</evidence>
<dbReference type="Proteomes" id="UP000233556">
    <property type="component" value="Unassembled WGS sequence"/>
</dbReference>
<keyword evidence="3" id="KW-1185">Reference proteome</keyword>
<dbReference type="Pfam" id="PF00078">
    <property type="entry name" value="RVT_1"/>
    <property type="match status" value="1"/>
</dbReference>
<evidence type="ECO:0000313" key="3">
    <source>
        <dbReference type="Proteomes" id="UP000233556"/>
    </source>
</evidence>
<reference evidence="3" key="1">
    <citation type="submission" date="2017-11" db="EMBL/GenBank/DDBJ databases">
        <authorList>
            <person name="Lima N.C."/>
            <person name="Parody-Merino A.M."/>
            <person name="Battley P.F."/>
            <person name="Fidler A.E."/>
            <person name="Prosdocimi F."/>
        </authorList>
    </citation>
    <scope>NUCLEOTIDE SEQUENCE [LARGE SCALE GENOMIC DNA]</scope>
</reference>